<comment type="caution">
    <text evidence="1">The sequence shown here is derived from an EMBL/GenBank/DDBJ whole genome shotgun (WGS) entry which is preliminary data.</text>
</comment>
<name>A0A0F4LTH6_9LACO</name>
<keyword evidence="2" id="KW-1185">Reference proteome</keyword>
<dbReference type="PATRIC" id="fig|303541.3.peg.1100"/>
<accession>A0A0F4LTH6</accession>
<proteinExistence type="predicted"/>
<organism evidence="1 2">
    <name type="scientific">Lactobacillus apis</name>
    <dbReference type="NCBI Taxonomy" id="303541"/>
    <lineage>
        <taxon>Bacteria</taxon>
        <taxon>Bacillati</taxon>
        <taxon>Bacillota</taxon>
        <taxon>Bacilli</taxon>
        <taxon>Lactobacillales</taxon>
        <taxon>Lactobacillaceae</taxon>
        <taxon>Lactobacillus</taxon>
    </lineage>
</organism>
<dbReference type="Gene3D" id="6.10.250.2560">
    <property type="match status" value="1"/>
</dbReference>
<protein>
    <submittedName>
        <fullName evidence="1">Putative tropomyosin</fullName>
    </submittedName>
</protein>
<reference evidence="1 2" key="1">
    <citation type="submission" date="2015-01" db="EMBL/GenBank/DDBJ databases">
        <title>Comparative genomics of the lactic acid bacteria isolated from the honey bee gut.</title>
        <authorList>
            <person name="Ellegaard K.M."/>
            <person name="Tamarit D."/>
            <person name="Javelind E."/>
            <person name="Olofsson T."/>
            <person name="Andersson S.G."/>
            <person name="Vasquez A."/>
        </authorList>
    </citation>
    <scope>NUCLEOTIDE SEQUENCE [LARGE SCALE GENOMIC DNA]</scope>
    <source>
        <strain evidence="1 2">Hma11</strain>
    </source>
</reference>
<dbReference type="RefSeq" id="WP_046307312.1">
    <property type="nucleotide sequence ID" value="NZ_KQ034000.1"/>
</dbReference>
<dbReference type="AlphaFoldDB" id="A0A0F4LTH6"/>
<dbReference type="Proteomes" id="UP000033682">
    <property type="component" value="Unassembled WGS sequence"/>
</dbReference>
<dbReference type="STRING" id="303541.JF72_09420"/>
<dbReference type="EMBL" id="JXLG01000005">
    <property type="protein sequence ID" value="KJY61648.1"/>
    <property type="molecule type" value="Genomic_DNA"/>
</dbReference>
<sequence>MKHFSLGLAVGAGFGMVLSLFEDKNGNRLAKPVQKQFSAVKDDVTSLTNAIADLKTAQQELKDATPIAKQGLTEVEKEIEYYQLSVSRIVDSLQQELDKLVQSTPKNK</sequence>
<dbReference type="HOGENOM" id="CLU_168208_0_0_9"/>
<gene>
    <name evidence="1" type="ORF">JF72_09420</name>
</gene>
<evidence type="ECO:0000313" key="2">
    <source>
        <dbReference type="Proteomes" id="UP000033682"/>
    </source>
</evidence>
<evidence type="ECO:0000313" key="1">
    <source>
        <dbReference type="EMBL" id="KJY61648.1"/>
    </source>
</evidence>